<evidence type="ECO:0000256" key="6">
    <source>
        <dbReference type="ARBA" id="ARBA00023069"/>
    </source>
</evidence>
<evidence type="ECO:0000256" key="4">
    <source>
        <dbReference type="ARBA" id="ARBA00022846"/>
    </source>
</evidence>
<accession>A0ABN9WNH2</accession>
<dbReference type="InterPro" id="IPR048256">
    <property type="entry name" value="Tektin-like"/>
</dbReference>
<protein>
    <submittedName>
        <fullName evidence="10">Uncharacterized protein</fullName>
    </submittedName>
</protein>
<evidence type="ECO:0000256" key="5">
    <source>
        <dbReference type="ARBA" id="ARBA00023054"/>
    </source>
</evidence>
<keyword evidence="3" id="KW-0963">Cytoplasm</keyword>
<comment type="subcellular location">
    <subcellularLocation>
        <location evidence="1">Cytoplasm</location>
        <location evidence="1">Cytoskeleton</location>
        <location evidence="1">Flagellum axoneme</location>
    </subcellularLocation>
</comment>
<dbReference type="PANTHER" id="PTHR19960:SF25">
    <property type="entry name" value="TEKTIN-1"/>
    <property type="match status" value="1"/>
</dbReference>
<evidence type="ECO:0000256" key="1">
    <source>
        <dbReference type="ARBA" id="ARBA00004611"/>
    </source>
</evidence>
<dbReference type="Pfam" id="PF03148">
    <property type="entry name" value="Tektin"/>
    <property type="match status" value="1"/>
</dbReference>
<proteinExistence type="inferred from homology"/>
<reference evidence="10" key="1">
    <citation type="submission" date="2023-10" db="EMBL/GenBank/DDBJ databases">
        <authorList>
            <person name="Chen Y."/>
            <person name="Shah S."/>
            <person name="Dougan E. K."/>
            <person name="Thang M."/>
            <person name="Chan C."/>
        </authorList>
    </citation>
    <scope>NUCLEOTIDE SEQUENCE [LARGE SCALE GENOMIC DNA]</scope>
</reference>
<sequence length="411" mass="45356">AGECMFQLQRAHRAKSAPLSVCERRLELREARPEQERVVDQCQAALEAERRTLVDSREQLLRLAGQAAQSLLRLDAVKGELVRDLQAKRQSLRTDRGCLSARKPISRNSSRSPPALVASGLGWWAQLGGERMDTATGRCGPLGAGMSGPWRRLVDEDRAAAAKSCCGVLSSSSEEEAESEGDHGASSSDESAEGPAAHGLAWSPLLGRDIILDDEQATYVLVFTRAAEPGPGVVDRGATISRPLERARRIFRQQKDREIEGLGAGPVLAEEYHGVVRRKLEAVLERSGFTCACFPSVDGDETFLKLYLDPDGDVVRALAERFEYNVPLRRTCYGSTKRITNAEGSLCFAYTPFTADLYRRAKLQRLRRVDVIRIAHQHLSSIIDLEQLCKQGFISVHFAAATSEAYEWFCP</sequence>
<evidence type="ECO:0000313" key="11">
    <source>
        <dbReference type="Proteomes" id="UP001189429"/>
    </source>
</evidence>
<evidence type="ECO:0000256" key="9">
    <source>
        <dbReference type="SAM" id="MobiDB-lite"/>
    </source>
</evidence>
<evidence type="ECO:0000256" key="3">
    <source>
        <dbReference type="ARBA" id="ARBA00022490"/>
    </source>
</evidence>
<dbReference type="InterPro" id="IPR000435">
    <property type="entry name" value="Tektins"/>
</dbReference>
<name>A0ABN9WNH2_9DINO</name>
<keyword evidence="6" id="KW-0969">Cilium</keyword>
<keyword evidence="8" id="KW-0966">Cell projection</keyword>
<dbReference type="PANTHER" id="PTHR19960">
    <property type="entry name" value="TEKTIN"/>
    <property type="match status" value="1"/>
</dbReference>
<evidence type="ECO:0000256" key="2">
    <source>
        <dbReference type="ARBA" id="ARBA00007209"/>
    </source>
</evidence>
<comment type="caution">
    <text evidence="10">The sequence shown here is derived from an EMBL/GenBank/DDBJ whole genome shotgun (WGS) entry which is preliminary data.</text>
</comment>
<feature type="non-terminal residue" evidence="10">
    <location>
        <position position="1"/>
    </location>
</feature>
<keyword evidence="4" id="KW-0282">Flagellum</keyword>
<gene>
    <name evidence="10" type="ORF">PCOR1329_LOCUS68241</name>
</gene>
<evidence type="ECO:0000313" key="10">
    <source>
        <dbReference type="EMBL" id="CAK0887065.1"/>
    </source>
</evidence>
<keyword evidence="7" id="KW-0206">Cytoskeleton</keyword>
<evidence type="ECO:0000256" key="8">
    <source>
        <dbReference type="ARBA" id="ARBA00023273"/>
    </source>
</evidence>
<evidence type="ECO:0000256" key="7">
    <source>
        <dbReference type="ARBA" id="ARBA00023212"/>
    </source>
</evidence>
<dbReference type="Proteomes" id="UP001189429">
    <property type="component" value="Unassembled WGS sequence"/>
</dbReference>
<keyword evidence="11" id="KW-1185">Reference proteome</keyword>
<feature type="region of interest" description="Disordered" evidence="9">
    <location>
        <begin position="170"/>
        <end position="196"/>
    </location>
</feature>
<keyword evidence="5" id="KW-0175">Coiled coil</keyword>
<comment type="similarity">
    <text evidence="2">Belongs to the tektin family.</text>
</comment>
<dbReference type="EMBL" id="CAUYUJ010018891">
    <property type="protein sequence ID" value="CAK0887065.1"/>
    <property type="molecule type" value="Genomic_DNA"/>
</dbReference>
<organism evidence="10 11">
    <name type="scientific">Prorocentrum cordatum</name>
    <dbReference type="NCBI Taxonomy" id="2364126"/>
    <lineage>
        <taxon>Eukaryota</taxon>
        <taxon>Sar</taxon>
        <taxon>Alveolata</taxon>
        <taxon>Dinophyceae</taxon>
        <taxon>Prorocentrales</taxon>
        <taxon>Prorocentraceae</taxon>
        <taxon>Prorocentrum</taxon>
    </lineage>
</organism>